<evidence type="ECO:0000313" key="1">
    <source>
        <dbReference type="Ensembl" id="ENSAMXP00000051012.1"/>
    </source>
</evidence>
<accession>A0A3B1K8J6</accession>
<dbReference type="InParanoid" id="A0A3B1K8J6"/>
<protein>
    <submittedName>
        <fullName evidence="1">Uncharacterized protein</fullName>
    </submittedName>
</protein>
<dbReference type="Proteomes" id="UP000018467">
    <property type="component" value="Unassembled WGS sequence"/>
</dbReference>
<dbReference type="AlphaFoldDB" id="A0A3B1K8J6"/>
<reference evidence="1" key="4">
    <citation type="submission" date="2025-09" db="UniProtKB">
        <authorList>
            <consortium name="Ensembl"/>
        </authorList>
    </citation>
    <scope>IDENTIFICATION</scope>
</reference>
<reference evidence="2" key="2">
    <citation type="journal article" date="2014" name="Nat. Commun.">
        <title>The cavefish genome reveals candidate genes for eye loss.</title>
        <authorList>
            <person name="McGaugh S.E."/>
            <person name="Gross J.B."/>
            <person name="Aken B."/>
            <person name="Blin M."/>
            <person name="Borowsky R."/>
            <person name="Chalopin D."/>
            <person name="Hinaux H."/>
            <person name="Jeffery W.R."/>
            <person name="Keene A."/>
            <person name="Ma L."/>
            <person name="Minx P."/>
            <person name="Murphy D."/>
            <person name="O'Quin K.E."/>
            <person name="Retaux S."/>
            <person name="Rohner N."/>
            <person name="Searle S.M."/>
            <person name="Stahl B.A."/>
            <person name="Tabin C."/>
            <person name="Volff J.N."/>
            <person name="Yoshizawa M."/>
            <person name="Warren W.C."/>
        </authorList>
    </citation>
    <scope>NUCLEOTIDE SEQUENCE [LARGE SCALE GENOMIC DNA]</scope>
    <source>
        <strain evidence="2">female</strain>
    </source>
</reference>
<organism evidence="1 2">
    <name type="scientific">Astyanax mexicanus</name>
    <name type="common">Blind cave fish</name>
    <name type="synonym">Astyanax fasciatus mexicanus</name>
    <dbReference type="NCBI Taxonomy" id="7994"/>
    <lineage>
        <taxon>Eukaryota</taxon>
        <taxon>Metazoa</taxon>
        <taxon>Chordata</taxon>
        <taxon>Craniata</taxon>
        <taxon>Vertebrata</taxon>
        <taxon>Euteleostomi</taxon>
        <taxon>Actinopterygii</taxon>
        <taxon>Neopterygii</taxon>
        <taxon>Teleostei</taxon>
        <taxon>Ostariophysi</taxon>
        <taxon>Characiformes</taxon>
        <taxon>Characoidei</taxon>
        <taxon>Acestrorhamphidae</taxon>
        <taxon>Acestrorhamphinae</taxon>
        <taxon>Astyanax</taxon>
    </lineage>
</organism>
<keyword evidence="2" id="KW-1185">Reference proteome</keyword>
<dbReference type="Ensembl" id="ENSAMXT00000032227.1">
    <property type="protein sequence ID" value="ENSAMXP00000051012.1"/>
    <property type="gene ID" value="ENSAMXG00000043337.1"/>
</dbReference>
<sequence>NQIVLKENGRTYARELNLVKRWFMQPENDPKHGSCSTVEWLKKNKVYILECIRSKTTGVFPEAVRLLNALLLPSIHLDYHTSCPTYIIY</sequence>
<reference evidence="1" key="3">
    <citation type="submission" date="2025-08" db="UniProtKB">
        <authorList>
            <consortium name="Ensembl"/>
        </authorList>
    </citation>
    <scope>IDENTIFICATION</scope>
</reference>
<proteinExistence type="predicted"/>
<name>A0A3B1K8J6_ASTMX</name>
<evidence type="ECO:0000313" key="2">
    <source>
        <dbReference type="Proteomes" id="UP000018467"/>
    </source>
</evidence>
<reference evidence="2" key="1">
    <citation type="submission" date="2013-03" db="EMBL/GenBank/DDBJ databases">
        <authorList>
            <person name="Jeffery W."/>
            <person name="Warren W."/>
            <person name="Wilson R.K."/>
        </authorList>
    </citation>
    <scope>NUCLEOTIDE SEQUENCE</scope>
    <source>
        <strain evidence="2">female</strain>
    </source>
</reference>